<proteinExistence type="predicted"/>
<sequence length="67" mass="7275">MEKPVATLDKGTACTSWNYCGQRLATGPVNASRDPASSPFTTTSKIRQPRELMGGKIVAIQHERGWA</sequence>
<dbReference type="STRING" id="3694.B9GL77"/>
<gene>
    <name evidence="1" type="ORF">POPTR_001G093400</name>
</gene>
<organism evidence="1 2">
    <name type="scientific">Populus trichocarpa</name>
    <name type="common">Western balsam poplar</name>
    <name type="synonym">Populus balsamifera subsp. trichocarpa</name>
    <dbReference type="NCBI Taxonomy" id="3694"/>
    <lineage>
        <taxon>Eukaryota</taxon>
        <taxon>Viridiplantae</taxon>
        <taxon>Streptophyta</taxon>
        <taxon>Embryophyta</taxon>
        <taxon>Tracheophyta</taxon>
        <taxon>Spermatophyta</taxon>
        <taxon>Magnoliopsida</taxon>
        <taxon>eudicotyledons</taxon>
        <taxon>Gunneridae</taxon>
        <taxon>Pentapetalae</taxon>
        <taxon>rosids</taxon>
        <taxon>fabids</taxon>
        <taxon>Malpighiales</taxon>
        <taxon>Salicaceae</taxon>
        <taxon>Saliceae</taxon>
        <taxon>Populus</taxon>
    </lineage>
</organism>
<protein>
    <submittedName>
        <fullName evidence="1">Uncharacterized protein</fullName>
    </submittedName>
</protein>
<accession>B9GL77</accession>
<dbReference type="AlphaFoldDB" id="B9GL77"/>
<dbReference type="HOGENOM" id="CLU_2817184_0_0_1"/>
<name>B9GL77_POPTR</name>
<evidence type="ECO:0000313" key="2">
    <source>
        <dbReference type="Proteomes" id="UP000006729"/>
    </source>
</evidence>
<reference evidence="1 2" key="1">
    <citation type="journal article" date="2006" name="Science">
        <title>The genome of black cottonwood, Populus trichocarpa (Torr. &amp; Gray).</title>
        <authorList>
            <person name="Tuskan G.A."/>
            <person name="Difazio S."/>
            <person name="Jansson S."/>
            <person name="Bohlmann J."/>
            <person name="Grigoriev I."/>
            <person name="Hellsten U."/>
            <person name="Putnam N."/>
            <person name="Ralph S."/>
            <person name="Rombauts S."/>
            <person name="Salamov A."/>
            <person name="Schein J."/>
            <person name="Sterck L."/>
            <person name="Aerts A."/>
            <person name="Bhalerao R.R."/>
            <person name="Bhalerao R.P."/>
            <person name="Blaudez D."/>
            <person name="Boerjan W."/>
            <person name="Brun A."/>
            <person name="Brunner A."/>
            <person name="Busov V."/>
            <person name="Campbell M."/>
            <person name="Carlson J."/>
            <person name="Chalot M."/>
            <person name="Chapman J."/>
            <person name="Chen G.L."/>
            <person name="Cooper D."/>
            <person name="Coutinho P.M."/>
            <person name="Couturier J."/>
            <person name="Covert S."/>
            <person name="Cronk Q."/>
            <person name="Cunningham R."/>
            <person name="Davis J."/>
            <person name="Degroeve S."/>
            <person name="Dejardin A."/>
            <person name="Depamphilis C."/>
            <person name="Detter J."/>
            <person name="Dirks B."/>
            <person name="Dubchak I."/>
            <person name="Duplessis S."/>
            <person name="Ehlting J."/>
            <person name="Ellis B."/>
            <person name="Gendler K."/>
            <person name="Goodstein D."/>
            <person name="Gribskov M."/>
            <person name="Grimwood J."/>
            <person name="Groover A."/>
            <person name="Gunter L."/>
            <person name="Hamberger B."/>
            <person name="Heinze B."/>
            <person name="Helariutta Y."/>
            <person name="Henrissat B."/>
            <person name="Holligan D."/>
            <person name="Holt R."/>
            <person name="Huang W."/>
            <person name="Islam-Faridi N."/>
            <person name="Jones S."/>
            <person name="Jones-Rhoades M."/>
            <person name="Jorgensen R."/>
            <person name="Joshi C."/>
            <person name="Kangasjarvi J."/>
            <person name="Karlsson J."/>
            <person name="Kelleher C."/>
            <person name="Kirkpatrick R."/>
            <person name="Kirst M."/>
            <person name="Kohler A."/>
            <person name="Kalluri U."/>
            <person name="Larimer F."/>
            <person name="Leebens-Mack J."/>
            <person name="Leple J.C."/>
            <person name="Locascio P."/>
            <person name="Lou Y."/>
            <person name="Lucas S."/>
            <person name="Martin F."/>
            <person name="Montanini B."/>
            <person name="Napoli C."/>
            <person name="Nelson D.R."/>
            <person name="Nelson C."/>
            <person name="Nieminen K."/>
            <person name="Nilsson O."/>
            <person name="Pereda V."/>
            <person name="Peter G."/>
            <person name="Philippe R."/>
            <person name="Pilate G."/>
            <person name="Poliakov A."/>
            <person name="Razumovskaya J."/>
            <person name="Richardson P."/>
            <person name="Rinaldi C."/>
            <person name="Ritland K."/>
            <person name="Rouze P."/>
            <person name="Ryaboy D."/>
            <person name="Schmutz J."/>
            <person name="Schrader J."/>
            <person name="Segerman B."/>
            <person name="Shin H."/>
            <person name="Siddiqui A."/>
            <person name="Sterky F."/>
            <person name="Terry A."/>
            <person name="Tsai C.J."/>
            <person name="Uberbacher E."/>
            <person name="Unneberg P."/>
            <person name="Vahala J."/>
            <person name="Wall K."/>
            <person name="Wessler S."/>
            <person name="Yang G."/>
            <person name="Yin T."/>
            <person name="Douglas C."/>
            <person name="Marra M."/>
            <person name="Sandberg G."/>
            <person name="Van de Peer Y."/>
            <person name="Rokhsar D."/>
        </authorList>
    </citation>
    <scope>NUCLEOTIDE SEQUENCE [LARGE SCALE GENOMIC DNA]</scope>
    <source>
        <strain evidence="2">cv. Nisqually</strain>
    </source>
</reference>
<dbReference type="Proteomes" id="UP000006729">
    <property type="component" value="Chromosome 1"/>
</dbReference>
<keyword evidence="2" id="KW-1185">Reference proteome</keyword>
<dbReference type="InParanoid" id="B9GL77"/>
<evidence type="ECO:0000313" key="1">
    <source>
        <dbReference type="EMBL" id="PNT53596.1"/>
    </source>
</evidence>
<dbReference type="EMBL" id="CM009290">
    <property type="protein sequence ID" value="PNT53596.1"/>
    <property type="molecule type" value="Genomic_DNA"/>
</dbReference>